<reference evidence="1" key="1">
    <citation type="submission" date="2023-10" db="EMBL/GenBank/DDBJ databases">
        <authorList>
            <person name="Chen Y."/>
            <person name="Shah S."/>
            <person name="Dougan E. K."/>
            <person name="Thang M."/>
            <person name="Chan C."/>
        </authorList>
    </citation>
    <scope>NUCLEOTIDE SEQUENCE [LARGE SCALE GENOMIC DNA]</scope>
</reference>
<dbReference type="Proteomes" id="UP001189429">
    <property type="component" value="Unassembled WGS sequence"/>
</dbReference>
<organism evidence="1 2">
    <name type="scientific">Prorocentrum cordatum</name>
    <dbReference type="NCBI Taxonomy" id="2364126"/>
    <lineage>
        <taxon>Eukaryota</taxon>
        <taxon>Sar</taxon>
        <taxon>Alveolata</taxon>
        <taxon>Dinophyceae</taxon>
        <taxon>Prorocentrales</taxon>
        <taxon>Prorocentraceae</taxon>
        <taxon>Prorocentrum</taxon>
    </lineage>
</organism>
<comment type="caution">
    <text evidence="1">The sequence shown here is derived from an EMBL/GenBank/DDBJ whole genome shotgun (WGS) entry which is preliminary data.</text>
</comment>
<evidence type="ECO:0008006" key="3">
    <source>
        <dbReference type="Google" id="ProtNLM"/>
    </source>
</evidence>
<protein>
    <recommendedName>
        <fullName evidence="3">Flagellar associated protein</fullName>
    </recommendedName>
</protein>
<keyword evidence="2" id="KW-1185">Reference proteome</keyword>
<evidence type="ECO:0000313" key="2">
    <source>
        <dbReference type="Proteomes" id="UP001189429"/>
    </source>
</evidence>
<name>A0ABN9THI5_9DINO</name>
<dbReference type="EMBL" id="CAUYUJ010014706">
    <property type="protein sequence ID" value="CAK0844983.1"/>
    <property type="molecule type" value="Genomic_DNA"/>
</dbReference>
<gene>
    <name evidence="1" type="ORF">PCOR1329_LOCUS38915</name>
</gene>
<proteinExistence type="predicted"/>
<accession>A0ABN9THI5</accession>
<sequence>MPACVPLAATAGSAALRTTRGAHPTLRMDAFLRNTDATYQHAEAPQGGDRFIRQMATYGNVRPSPCFTSEARSRRPVINAGAAMDMSSLPAPWNDPMGQRKEGTLVVPQPRGDGVSTAFAELYKNDALMLPSERRAEAVQIVAGEKKWKEDRQALFRYKKQIRALEMRHPDGVEGIDGPMYPQTRIYAERRAQMQERAQKLQAHAEARFANLEGQMGADDAVTRRNYGTDPKQHRSEDICVQRKFIDQEVHPVRFLDTHCRIFPKYEPSWDPGRARALRSHDVRDRAYNIVSSGGANAVTFEVAKQWGLPDVGA</sequence>
<evidence type="ECO:0000313" key="1">
    <source>
        <dbReference type="EMBL" id="CAK0844983.1"/>
    </source>
</evidence>